<dbReference type="GeneID" id="80878443"/>
<dbReference type="Pfam" id="PF03134">
    <property type="entry name" value="TB2_DP1_HVA22"/>
    <property type="match status" value="1"/>
</dbReference>
<evidence type="ECO:0000256" key="2">
    <source>
        <dbReference type="ARBA" id="ARBA00008573"/>
    </source>
</evidence>
<keyword evidence="3 6" id="KW-0812">Transmembrane</keyword>
<comment type="similarity">
    <text evidence="2 6">Belongs to the DP1 family.</text>
</comment>
<dbReference type="PANTHER" id="PTHR12300:SF161">
    <property type="entry name" value="RECEPTOR EXPRESSION-ENHANCING PROTEIN"/>
    <property type="match status" value="1"/>
</dbReference>
<keyword evidence="9" id="KW-1185">Reference proteome</keyword>
<dbReference type="Proteomes" id="UP001212411">
    <property type="component" value="Chromosome 3"/>
</dbReference>
<dbReference type="RefSeq" id="XP_056039173.1">
    <property type="nucleotide sequence ID" value="XM_056183754.1"/>
</dbReference>
<keyword evidence="4 6" id="KW-1133">Transmembrane helix</keyword>
<dbReference type="GO" id="GO:0016020">
    <property type="term" value="C:membrane"/>
    <property type="evidence" value="ECO:0007669"/>
    <property type="project" value="UniProtKB-SubCell"/>
</dbReference>
<proteinExistence type="inferred from homology"/>
<evidence type="ECO:0000256" key="3">
    <source>
        <dbReference type="ARBA" id="ARBA00022692"/>
    </source>
</evidence>
<reference evidence="8 9" key="1">
    <citation type="journal article" date="2023" name="G3 (Bethesda)">
        <title>A high-quality reference genome for the fission yeast Schizosaccharomyces osmophilus.</title>
        <authorList>
            <person name="Jia G.S."/>
            <person name="Zhang W.C."/>
            <person name="Liang Y."/>
            <person name="Liu X.H."/>
            <person name="Rhind N."/>
            <person name="Pidoux A."/>
            <person name="Brysch-Herzberg M."/>
            <person name="Du L.L."/>
        </authorList>
    </citation>
    <scope>NUCLEOTIDE SEQUENCE [LARGE SCALE GENOMIC DNA]</scope>
    <source>
        <strain evidence="8 9">CBS 15793</strain>
    </source>
</reference>
<gene>
    <name evidence="8" type="primary">yop1</name>
    <name evidence="8" type="ORF">SOMG_04979</name>
</gene>
<name>A0AAF0AYE1_9SCHI</name>
<feature type="compositionally biased region" description="Polar residues" evidence="7">
    <location>
        <begin position="172"/>
        <end position="182"/>
    </location>
</feature>
<dbReference type="KEGG" id="som:SOMG_04979"/>
<evidence type="ECO:0000256" key="7">
    <source>
        <dbReference type="SAM" id="MobiDB-lite"/>
    </source>
</evidence>
<feature type="transmembrane region" description="Helical" evidence="6">
    <location>
        <begin position="116"/>
        <end position="141"/>
    </location>
</feature>
<evidence type="ECO:0000256" key="5">
    <source>
        <dbReference type="ARBA" id="ARBA00023136"/>
    </source>
</evidence>
<accession>A0AAF0AYE1</accession>
<protein>
    <recommendedName>
        <fullName evidence="6">Protein YOP1</fullName>
    </recommendedName>
</protein>
<evidence type="ECO:0000256" key="4">
    <source>
        <dbReference type="ARBA" id="ARBA00022989"/>
    </source>
</evidence>
<evidence type="ECO:0000313" key="9">
    <source>
        <dbReference type="Proteomes" id="UP001212411"/>
    </source>
</evidence>
<sequence>MSMQVRVKQQMEDLDQRLSSFPQLNKLEKTVGVSKLYVVLGLAGVYFLFLILNMGGPILTNLLAFGMPAFFSIHAIETTNKSDDTQWLTYYLITSFMNVIEYWSNLILYYVPFYWLIKAVFLLWLALPKFNGAAIVYNYVIRPYITPHVLRMCKQASHANTSHTTGAAPYAKTTSTDIPHNL</sequence>
<dbReference type="PANTHER" id="PTHR12300">
    <property type="entry name" value="HVA22-LIKE PROTEINS"/>
    <property type="match status" value="1"/>
</dbReference>
<dbReference type="EMBL" id="CP115613">
    <property type="protein sequence ID" value="WBW74930.1"/>
    <property type="molecule type" value="Genomic_DNA"/>
</dbReference>
<evidence type="ECO:0000313" key="8">
    <source>
        <dbReference type="EMBL" id="WBW74930.1"/>
    </source>
</evidence>
<feature type="region of interest" description="Disordered" evidence="7">
    <location>
        <begin position="161"/>
        <end position="182"/>
    </location>
</feature>
<feature type="transmembrane region" description="Helical" evidence="6">
    <location>
        <begin position="36"/>
        <end position="52"/>
    </location>
</feature>
<evidence type="ECO:0000256" key="1">
    <source>
        <dbReference type="ARBA" id="ARBA00004141"/>
    </source>
</evidence>
<keyword evidence="5 6" id="KW-0472">Membrane</keyword>
<evidence type="ECO:0000256" key="6">
    <source>
        <dbReference type="RuleBase" id="RU362006"/>
    </source>
</evidence>
<dbReference type="AlphaFoldDB" id="A0AAF0AYE1"/>
<comment type="caution">
    <text evidence="6">Lacks conserved residue(s) required for the propagation of feature annotation.</text>
</comment>
<comment type="subcellular location">
    <subcellularLocation>
        <location evidence="1 6">Membrane</location>
        <topology evidence="1 6">Multi-pass membrane protein</topology>
    </subcellularLocation>
</comment>
<dbReference type="InterPro" id="IPR004345">
    <property type="entry name" value="TB2_DP1_HVA22"/>
</dbReference>
<organism evidence="8 9">
    <name type="scientific">Schizosaccharomyces osmophilus</name>
    <dbReference type="NCBI Taxonomy" id="2545709"/>
    <lineage>
        <taxon>Eukaryota</taxon>
        <taxon>Fungi</taxon>
        <taxon>Dikarya</taxon>
        <taxon>Ascomycota</taxon>
        <taxon>Taphrinomycotina</taxon>
        <taxon>Schizosaccharomycetes</taxon>
        <taxon>Schizosaccharomycetales</taxon>
        <taxon>Schizosaccharomycetaceae</taxon>
        <taxon>Schizosaccharomyces</taxon>
    </lineage>
</organism>